<reference evidence="1 2" key="1">
    <citation type="submission" date="2019-02" db="EMBL/GenBank/DDBJ databases">
        <title>Genomic Encyclopedia of Type Strains, Phase IV (KMG-IV): sequencing the most valuable type-strain genomes for metagenomic binning, comparative biology and taxonomic classification.</title>
        <authorList>
            <person name="Goeker M."/>
        </authorList>
    </citation>
    <scope>NUCLEOTIDE SEQUENCE [LARGE SCALE GENOMIC DNA]</scope>
    <source>
        <strain evidence="1 2">DSM 18116</strain>
    </source>
</reference>
<dbReference type="AlphaFoldDB" id="A0A4Q7MR15"/>
<organism evidence="1 2">
    <name type="scientific">Pseudobacter ginsenosidimutans</name>
    <dbReference type="NCBI Taxonomy" id="661488"/>
    <lineage>
        <taxon>Bacteria</taxon>
        <taxon>Pseudomonadati</taxon>
        <taxon>Bacteroidota</taxon>
        <taxon>Chitinophagia</taxon>
        <taxon>Chitinophagales</taxon>
        <taxon>Chitinophagaceae</taxon>
        <taxon>Pseudobacter</taxon>
    </lineage>
</organism>
<name>A0A4Q7MR15_9BACT</name>
<gene>
    <name evidence="1" type="ORF">EV199_2907</name>
</gene>
<evidence type="ECO:0000313" key="1">
    <source>
        <dbReference type="EMBL" id="RZS71007.1"/>
    </source>
</evidence>
<accession>A0A4Q7MR15</accession>
<dbReference type="PROSITE" id="PS51257">
    <property type="entry name" value="PROKAR_LIPOPROTEIN"/>
    <property type="match status" value="1"/>
</dbReference>
<dbReference type="RefSeq" id="WP_130541546.1">
    <property type="nucleotide sequence ID" value="NZ_CP042431.1"/>
</dbReference>
<dbReference type="OrthoDB" id="680006at2"/>
<dbReference type="Proteomes" id="UP000293874">
    <property type="component" value="Unassembled WGS sequence"/>
</dbReference>
<protein>
    <submittedName>
        <fullName evidence="1">Uncharacterized protein</fullName>
    </submittedName>
</protein>
<dbReference type="EMBL" id="SGXA01000002">
    <property type="protein sequence ID" value="RZS71007.1"/>
    <property type="molecule type" value="Genomic_DNA"/>
</dbReference>
<sequence length="323" mass="36051">MMKLYTCSTPSRLSGFVILLAAVSLSLSCRKEKPLEISDEDTNFFVIRDNPSDPVDHAMYKFYERTGVASYYTDTIHKKLVSKPGEFPERYAYVTISLTYHPMGENTFNFARLSSREPIPAILDLIEDQVLPGLPSTGSMPSILFIDHFEFFWQYVNTQLADGLTAIRGFKTVGVVVKDVEAMSSEEKRMYAASLLAGIAENALTSAYKANLTSDFFDVTNKAWPGPLSSPLYIGLPLMFMTDPASVPAAESIGVLRYPTVDFSGMILESMHIEATDLRSFLTALFYYTEQEFTDLHAGHPLVLKKYSVVKDLAQRSGFKMPG</sequence>
<evidence type="ECO:0000313" key="2">
    <source>
        <dbReference type="Proteomes" id="UP000293874"/>
    </source>
</evidence>
<comment type="caution">
    <text evidence="1">The sequence shown here is derived from an EMBL/GenBank/DDBJ whole genome shotgun (WGS) entry which is preliminary data.</text>
</comment>
<proteinExistence type="predicted"/>
<keyword evidence="2" id="KW-1185">Reference proteome</keyword>